<sequence>MRTPDSSGLGPVVRPAKTMSYDKVYEDSVVVVDCGPFWRRWGLRTAECSSLWFVKDACGVVCCVFTWFLLFYAEYVVFFVILIPNPNQIHSIINGSIFQFFFVMALVSHAKAMLTDPGAVPRGNATQENIAKLGLKDGQIVFKCPKCISIKPKRAHHCSVCRRCIRKMDHHCPWVNNCVGENNQKFFVLFTMYICMISCHALYMAIHHFVICIRHDWKECTAFSPAATTIFMIFLLFESLLFGIFTAIMCGTQLSGICSDETGIEQLKNEKGEWEKLSWKSSLKTVFGSPFSLKWFSPFHTPTTFFPEKLCNYHV</sequence>
<protein>
    <recommendedName>
        <fullName evidence="7">Palmitoyltransferase</fullName>
        <ecNumber evidence="7">2.3.1.225</ecNumber>
    </recommendedName>
</protein>
<dbReference type="FunCoup" id="R7T6R7">
    <property type="interactions" value="1199"/>
</dbReference>
<feature type="transmembrane region" description="Helical" evidence="7">
    <location>
        <begin position="57"/>
        <end position="83"/>
    </location>
</feature>
<dbReference type="InterPro" id="IPR039859">
    <property type="entry name" value="PFA4/ZDH16/20/ERF2-like"/>
</dbReference>
<comment type="domain">
    <text evidence="7">The DHHC domain is required for palmitoyltransferase activity.</text>
</comment>
<dbReference type="PROSITE" id="PS50216">
    <property type="entry name" value="DHHC"/>
    <property type="match status" value="1"/>
</dbReference>
<evidence type="ECO:0000313" key="11">
    <source>
        <dbReference type="Proteomes" id="UP000014760"/>
    </source>
</evidence>
<dbReference type="GO" id="GO:0016020">
    <property type="term" value="C:membrane"/>
    <property type="evidence" value="ECO:0007669"/>
    <property type="project" value="UniProtKB-SubCell"/>
</dbReference>
<reference evidence="9 11" key="2">
    <citation type="journal article" date="2013" name="Nature">
        <title>Insights into bilaterian evolution from three spiralian genomes.</title>
        <authorList>
            <person name="Simakov O."/>
            <person name="Marletaz F."/>
            <person name="Cho S.J."/>
            <person name="Edsinger-Gonzales E."/>
            <person name="Havlak P."/>
            <person name="Hellsten U."/>
            <person name="Kuo D.H."/>
            <person name="Larsson T."/>
            <person name="Lv J."/>
            <person name="Arendt D."/>
            <person name="Savage R."/>
            <person name="Osoegawa K."/>
            <person name="de Jong P."/>
            <person name="Grimwood J."/>
            <person name="Chapman J.A."/>
            <person name="Shapiro H."/>
            <person name="Aerts A."/>
            <person name="Otillar R.P."/>
            <person name="Terry A.Y."/>
            <person name="Boore J.L."/>
            <person name="Grigoriev I.V."/>
            <person name="Lindberg D.R."/>
            <person name="Seaver E.C."/>
            <person name="Weisblat D.A."/>
            <person name="Putnam N.H."/>
            <person name="Rokhsar D.S."/>
        </authorList>
    </citation>
    <scope>NUCLEOTIDE SEQUENCE</scope>
    <source>
        <strain evidence="9 11">I ESC-2004</strain>
    </source>
</reference>
<accession>R7T6R7</accession>
<evidence type="ECO:0000313" key="9">
    <source>
        <dbReference type="EMBL" id="ELT89254.1"/>
    </source>
</evidence>
<dbReference type="GO" id="GO:0019706">
    <property type="term" value="F:protein-cysteine S-palmitoyltransferase activity"/>
    <property type="evidence" value="ECO:0007669"/>
    <property type="project" value="UniProtKB-EC"/>
</dbReference>
<keyword evidence="4 7" id="KW-1133">Transmembrane helix</keyword>
<reference evidence="10" key="3">
    <citation type="submission" date="2015-06" db="UniProtKB">
        <authorList>
            <consortium name="EnsemblMetazoa"/>
        </authorList>
    </citation>
    <scope>IDENTIFICATION</scope>
</reference>
<evidence type="ECO:0000259" key="8">
    <source>
        <dbReference type="Pfam" id="PF01529"/>
    </source>
</evidence>
<dbReference type="OMA" id="VCVVMTW"/>
<feature type="transmembrane region" description="Helical" evidence="7">
    <location>
        <begin position="226"/>
        <end position="248"/>
    </location>
</feature>
<keyword evidence="6 7" id="KW-0012">Acyltransferase</keyword>
<dbReference type="HOGENOM" id="CLU_048061_1_0_1"/>
<keyword evidence="11" id="KW-1185">Reference proteome</keyword>
<evidence type="ECO:0000256" key="2">
    <source>
        <dbReference type="ARBA" id="ARBA00022679"/>
    </source>
</evidence>
<evidence type="ECO:0000256" key="6">
    <source>
        <dbReference type="ARBA" id="ARBA00023315"/>
    </source>
</evidence>
<reference evidence="11" key="1">
    <citation type="submission" date="2012-12" db="EMBL/GenBank/DDBJ databases">
        <authorList>
            <person name="Hellsten U."/>
            <person name="Grimwood J."/>
            <person name="Chapman J.A."/>
            <person name="Shapiro H."/>
            <person name="Aerts A."/>
            <person name="Otillar R.P."/>
            <person name="Terry A.Y."/>
            <person name="Boore J.L."/>
            <person name="Simakov O."/>
            <person name="Marletaz F."/>
            <person name="Cho S.-J."/>
            <person name="Edsinger-Gonzales E."/>
            <person name="Havlak P."/>
            <person name="Kuo D.-H."/>
            <person name="Larsson T."/>
            <person name="Lv J."/>
            <person name="Arendt D."/>
            <person name="Savage R."/>
            <person name="Osoegawa K."/>
            <person name="de Jong P."/>
            <person name="Lindberg D.R."/>
            <person name="Seaver E.C."/>
            <person name="Weisblat D.A."/>
            <person name="Putnam N.H."/>
            <person name="Grigoriev I.V."/>
            <person name="Rokhsar D.S."/>
        </authorList>
    </citation>
    <scope>NUCLEOTIDE SEQUENCE</scope>
    <source>
        <strain evidence="11">I ESC-2004</strain>
    </source>
</reference>
<dbReference type="Pfam" id="PF01529">
    <property type="entry name" value="DHHC"/>
    <property type="match status" value="1"/>
</dbReference>
<dbReference type="STRING" id="283909.R7T6R7"/>
<feature type="transmembrane region" description="Helical" evidence="7">
    <location>
        <begin position="89"/>
        <end position="107"/>
    </location>
</feature>
<dbReference type="OrthoDB" id="331948at2759"/>
<gene>
    <name evidence="9" type="ORF">CAPTEDRAFT_177915</name>
</gene>
<dbReference type="Proteomes" id="UP000014760">
    <property type="component" value="Unassembled WGS sequence"/>
</dbReference>
<feature type="domain" description="Palmitoyltransferase DHHC" evidence="8">
    <location>
        <begin position="144"/>
        <end position="269"/>
    </location>
</feature>
<dbReference type="EMBL" id="AMQN01014942">
    <property type="status" value="NOT_ANNOTATED_CDS"/>
    <property type="molecule type" value="Genomic_DNA"/>
</dbReference>
<name>R7T6R7_CAPTE</name>
<evidence type="ECO:0000256" key="5">
    <source>
        <dbReference type="ARBA" id="ARBA00023136"/>
    </source>
</evidence>
<evidence type="ECO:0000256" key="1">
    <source>
        <dbReference type="ARBA" id="ARBA00004141"/>
    </source>
</evidence>
<evidence type="ECO:0000256" key="3">
    <source>
        <dbReference type="ARBA" id="ARBA00022692"/>
    </source>
</evidence>
<keyword evidence="5 7" id="KW-0472">Membrane</keyword>
<dbReference type="EMBL" id="KB311442">
    <property type="protein sequence ID" value="ELT89254.1"/>
    <property type="molecule type" value="Genomic_DNA"/>
</dbReference>
<dbReference type="EnsemblMetazoa" id="CapteT177915">
    <property type="protein sequence ID" value="CapteP177915"/>
    <property type="gene ID" value="CapteG177915"/>
</dbReference>
<feature type="transmembrane region" description="Helical" evidence="7">
    <location>
        <begin position="186"/>
        <end position="206"/>
    </location>
</feature>
<dbReference type="EC" id="2.3.1.225" evidence="7"/>
<evidence type="ECO:0000256" key="7">
    <source>
        <dbReference type="RuleBase" id="RU079119"/>
    </source>
</evidence>
<comment type="subcellular location">
    <subcellularLocation>
        <location evidence="1">Membrane</location>
        <topology evidence="1">Multi-pass membrane protein</topology>
    </subcellularLocation>
</comment>
<dbReference type="AlphaFoldDB" id="R7T6R7"/>
<comment type="similarity">
    <text evidence="7">Belongs to the DHHC palmitoyltransferase family.</text>
</comment>
<dbReference type="PANTHER" id="PTHR12246">
    <property type="entry name" value="PALMITOYLTRANSFERASE ZDHHC16"/>
    <property type="match status" value="1"/>
</dbReference>
<comment type="catalytic activity">
    <reaction evidence="7">
        <text>L-cysteinyl-[protein] + hexadecanoyl-CoA = S-hexadecanoyl-L-cysteinyl-[protein] + CoA</text>
        <dbReference type="Rhea" id="RHEA:36683"/>
        <dbReference type="Rhea" id="RHEA-COMP:10131"/>
        <dbReference type="Rhea" id="RHEA-COMP:11032"/>
        <dbReference type="ChEBI" id="CHEBI:29950"/>
        <dbReference type="ChEBI" id="CHEBI:57287"/>
        <dbReference type="ChEBI" id="CHEBI:57379"/>
        <dbReference type="ChEBI" id="CHEBI:74151"/>
        <dbReference type="EC" id="2.3.1.225"/>
    </reaction>
</comment>
<keyword evidence="3 7" id="KW-0812">Transmembrane</keyword>
<keyword evidence="2 7" id="KW-0808">Transferase</keyword>
<organism evidence="9">
    <name type="scientific">Capitella teleta</name>
    <name type="common">Polychaete worm</name>
    <dbReference type="NCBI Taxonomy" id="283909"/>
    <lineage>
        <taxon>Eukaryota</taxon>
        <taxon>Metazoa</taxon>
        <taxon>Spiralia</taxon>
        <taxon>Lophotrochozoa</taxon>
        <taxon>Annelida</taxon>
        <taxon>Polychaeta</taxon>
        <taxon>Sedentaria</taxon>
        <taxon>Scolecida</taxon>
        <taxon>Capitellidae</taxon>
        <taxon>Capitella</taxon>
    </lineage>
</organism>
<evidence type="ECO:0000256" key="4">
    <source>
        <dbReference type="ARBA" id="ARBA00022989"/>
    </source>
</evidence>
<dbReference type="InterPro" id="IPR001594">
    <property type="entry name" value="Palmitoyltrfase_DHHC"/>
</dbReference>
<proteinExistence type="inferred from homology"/>
<evidence type="ECO:0000313" key="10">
    <source>
        <dbReference type="EnsemblMetazoa" id="CapteP177915"/>
    </source>
</evidence>